<dbReference type="STRING" id="1035.BN961_03270"/>
<keyword evidence="3" id="KW-0238">DNA-binding</keyword>
<dbReference type="PANTHER" id="PTHR30408:SF12">
    <property type="entry name" value="TYPE I RESTRICTION ENZYME MJAVIII SPECIFICITY SUBUNIT"/>
    <property type="match status" value="1"/>
</dbReference>
<dbReference type="Proteomes" id="UP000035762">
    <property type="component" value="Unassembled WGS sequence"/>
</dbReference>
<dbReference type="CDD" id="cd17246">
    <property type="entry name" value="RMtype1_S_SonII-TRD2-CR2_like"/>
    <property type="match status" value="1"/>
</dbReference>
<evidence type="ECO:0000256" key="3">
    <source>
        <dbReference type="ARBA" id="ARBA00023125"/>
    </source>
</evidence>
<dbReference type="OrthoDB" id="164285at2"/>
<name>A0A090N8B3_AFIFE</name>
<dbReference type="InterPro" id="IPR000055">
    <property type="entry name" value="Restrct_endonuc_typeI_TRD"/>
</dbReference>
<dbReference type="REBASE" id="100563">
    <property type="entry name" value="S.Afe76713ORF3271P"/>
</dbReference>
<feature type="domain" description="Type I restriction modification DNA specificity" evidence="4">
    <location>
        <begin position="3"/>
        <end position="166"/>
    </location>
</feature>
<keyword evidence="6" id="KW-1185">Reference proteome</keyword>
<dbReference type="Gene3D" id="3.90.220.20">
    <property type="entry name" value="DNA methylase specificity domains"/>
    <property type="match status" value="2"/>
</dbReference>
<evidence type="ECO:0000313" key="6">
    <source>
        <dbReference type="Proteomes" id="UP000035762"/>
    </source>
</evidence>
<dbReference type="AlphaFoldDB" id="A0A090N8B3"/>
<dbReference type="InterPro" id="IPR052021">
    <property type="entry name" value="Type-I_RS_S_subunit"/>
</dbReference>
<feature type="domain" description="Type I restriction modification DNA specificity" evidence="4">
    <location>
        <begin position="227"/>
        <end position="367"/>
    </location>
</feature>
<dbReference type="EMBL" id="CCAZ020000002">
    <property type="protein sequence ID" value="CEG09838.1"/>
    <property type="molecule type" value="Genomic_DNA"/>
</dbReference>
<keyword evidence="2" id="KW-0680">Restriction system</keyword>
<dbReference type="Pfam" id="PF01420">
    <property type="entry name" value="Methylase_S"/>
    <property type="match status" value="2"/>
</dbReference>
<organism evidence="5 6">
    <name type="scientific">Afipia felis</name>
    <name type="common">Cat scratch disease bacillus</name>
    <dbReference type="NCBI Taxonomy" id="1035"/>
    <lineage>
        <taxon>Bacteria</taxon>
        <taxon>Pseudomonadati</taxon>
        <taxon>Pseudomonadota</taxon>
        <taxon>Alphaproteobacteria</taxon>
        <taxon>Hyphomicrobiales</taxon>
        <taxon>Nitrobacteraceae</taxon>
        <taxon>Afipia</taxon>
    </lineage>
</organism>
<dbReference type="GO" id="GO:0003677">
    <property type="term" value="F:DNA binding"/>
    <property type="evidence" value="ECO:0007669"/>
    <property type="project" value="UniProtKB-KW"/>
</dbReference>
<dbReference type="CDD" id="cd17273">
    <property type="entry name" value="RMtype1_S_EcoJA69PI-TRD1-CR1_like"/>
    <property type="match status" value="1"/>
</dbReference>
<evidence type="ECO:0000256" key="1">
    <source>
        <dbReference type="ARBA" id="ARBA00010923"/>
    </source>
</evidence>
<protein>
    <submittedName>
        <fullName evidence="5">Type I restriction enzyme EcoKI specificity protein</fullName>
    </submittedName>
</protein>
<dbReference type="InterPro" id="IPR044946">
    <property type="entry name" value="Restrct_endonuc_typeI_TRD_sf"/>
</dbReference>
<dbReference type="GO" id="GO:0009307">
    <property type="term" value="P:DNA restriction-modification system"/>
    <property type="evidence" value="ECO:0007669"/>
    <property type="project" value="UniProtKB-KW"/>
</dbReference>
<gene>
    <name evidence="5" type="primary">hsdS</name>
    <name evidence="5" type="ORF">BN961_03270</name>
</gene>
<comment type="similarity">
    <text evidence="1">Belongs to the type-I restriction system S methylase family.</text>
</comment>
<evidence type="ECO:0000256" key="2">
    <source>
        <dbReference type="ARBA" id="ARBA00022747"/>
    </source>
</evidence>
<sequence>MSWASAPLGDVATVVSGATPRTSEKQFWNGDVPWITPKDLSDLETPYLDRPSRTITGEGLKSCSASILPANSVLLSSRAPIGLVAINSIPMATNQGFKSLVPDSHRLDSKFLFHWLKSKTVFLQSLGNGATFKEISKAVVERVEIPLPPLDEQRRIAAILDKADDLRRKRRRALDLLNGMSSAIFLETFGDPFAATNTLRRVAFKDVTSRITYGFTQPMSHYDSGVPILTAKNIRNGYIDFKNVAYASRSEFEALTAKSKPEKFDLLITKDGAIGRSACLLTEDEVCINQSVALVKPELGKVEPRYLLHYLLSEPVQKRIEAMKKGNAIPHLQITELAHFPIALPEIEIQKKFVSRIVALDRLHSLQERSAEGLSVTFASLQHRAFSGRL</sequence>
<evidence type="ECO:0000313" key="5">
    <source>
        <dbReference type="EMBL" id="CEG09838.1"/>
    </source>
</evidence>
<dbReference type="PANTHER" id="PTHR30408">
    <property type="entry name" value="TYPE-1 RESTRICTION ENZYME ECOKI SPECIFICITY PROTEIN"/>
    <property type="match status" value="1"/>
</dbReference>
<accession>A0A090N8B3</accession>
<evidence type="ECO:0000259" key="4">
    <source>
        <dbReference type="Pfam" id="PF01420"/>
    </source>
</evidence>
<proteinExistence type="inferred from homology"/>
<dbReference type="RefSeq" id="WP_082157073.1">
    <property type="nucleotide sequence ID" value="NZ_CCAZ020000002.1"/>
</dbReference>
<reference evidence="5 6" key="1">
    <citation type="journal article" date="2014" name="Genome Announc.">
        <title>Genome Sequence of Afipia felis Strain 76713, Isolated in Hospital Water Using an Amoeba Co-Culture Procedure.</title>
        <authorList>
            <person name="Benamar S."/>
            <person name="La Scola B."/>
            <person name="Croce O."/>
        </authorList>
    </citation>
    <scope>NUCLEOTIDE SEQUENCE [LARGE SCALE GENOMIC DNA]</scope>
    <source>
        <strain evidence="5 6">76713</strain>
    </source>
</reference>
<dbReference type="SUPFAM" id="SSF116734">
    <property type="entry name" value="DNA methylase specificity domain"/>
    <property type="match status" value="2"/>
</dbReference>
<comment type="caution">
    <text evidence="5">The sequence shown here is derived from an EMBL/GenBank/DDBJ whole genome shotgun (WGS) entry which is preliminary data.</text>
</comment>